<dbReference type="EMBL" id="JARKIE010000008">
    <property type="protein sequence ID" value="KAJ7705425.1"/>
    <property type="molecule type" value="Genomic_DNA"/>
</dbReference>
<protein>
    <submittedName>
        <fullName evidence="1">Uncharacterized protein</fullName>
    </submittedName>
</protein>
<proteinExistence type="predicted"/>
<organism evidence="1 2">
    <name type="scientific">Mycena rosella</name>
    <name type="common">Pink bonnet</name>
    <name type="synonym">Agaricus rosellus</name>
    <dbReference type="NCBI Taxonomy" id="1033263"/>
    <lineage>
        <taxon>Eukaryota</taxon>
        <taxon>Fungi</taxon>
        <taxon>Dikarya</taxon>
        <taxon>Basidiomycota</taxon>
        <taxon>Agaricomycotina</taxon>
        <taxon>Agaricomycetes</taxon>
        <taxon>Agaricomycetidae</taxon>
        <taxon>Agaricales</taxon>
        <taxon>Marasmiineae</taxon>
        <taxon>Mycenaceae</taxon>
        <taxon>Mycena</taxon>
    </lineage>
</organism>
<name>A0AAD7GUF0_MYCRO</name>
<keyword evidence="2" id="KW-1185">Reference proteome</keyword>
<evidence type="ECO:0000313" key="1">
    <source>
        <dbReference type="EMBL" id="KAJ7705425.1"/>
    </source>
</evidence>
<evidence type="ECO:0000313" key="2">
    <source>
        <dbReference type="Proteomes" id="UP001221757"/>
    </source>
</evidence>
<comment type="caution">
    <text evidence="1">The sequence shown here is derived from an EMBL/GenBank/DDBJ whole genome shotgun (WGS) entry which is preliminary data.</text>
</comment>
<dbReference type="InterPro" id="IPR032675">
    <property type="entry name" value="LRR_dom_sf"/>
</dbReference>
<reference evidence="1" key="1">
    <citation type="submission" date="2023-03" db="EMBL/GenBank/DDBJ databases">
        <title>Massive genome expansion in bonnet fungi (Mycena s.s.) driven by repeated elements and novel gene families across ecological guilds.</title>
        <authorList>
            <consortium name="Lawrence Berkeley National Laboratory"/>
            <person name="Harder C.B."/>
            <person name="Miyauchi S."/>
            <person name="Viragh M."/>
            <person name="Kuo A."/>
            <person name="Thoen E."/>
            <person name="Andreopoulos B."/>
            <person name="Lu D."/>
            <person name="Skrede I."/>
            <person name="Drula E."/>
            <person name="Henrissat B."/>
            <person name="Morin E."/>
            <person name="Kohler A."/>
            <person name="Barry K."/>
            <person name="LaButti K."/>
            <person name="Morin E."/>
            <person name="Salamov A."/>
            <person name="Lipzen A."/>
            <person name="Mereny Z."/>
            <person name="Hegedus B."/>
            <person name="Baldrian P."/>
            <person name="Stursova M."/>
            <person name="Weitz H."/>
            <person name="Taylor A."/>
            <person name="Grigoriev I.V."/>
            <person name="Nagy L.G."/>
            <person name="Martin F."/>
            <person name="Kauserud H."/>
        </authorList>
    </citation>
    <scope>NUCLEOTIDE SEQUENCE</scope>
    <source>
        <strain evidence="1">CBHHK067</strain>
    </source>
</reference>
<dbReference type="Proteomes" id="UP001221757">
    <property type="component" value="Unassembled WGS sequence"/>
</dbReference>
<dbReference type="AlphaFoldDB" id="A0AAD7GUF0"/>
<sequence>MANEPIFPADMEREIFETTALMHRNTIPTLLRVAQPVRIWIEPLLYRVIRMDEDPMADAVRRATHAESPSLLQDSVRHLGLCSSFPVEEAYAFLKLCPGIVSLFSHDQFVTPELLPIIQGMSQVRRWGGSLRKLFGAGKTIDLTLPFFHNVTHMDIFDLGADFDTQICRSAVGLATMPALTHLCLNDQMQEEVLPSVFSQCPNLQVVVNIWEYSDREHALEVAANPPVSDVRLVISIYEDYWDDWEVGAHGGSDFWVAADAFVARKRKGEIDAKCYWMDR</sequence>
<accession>A0AAD7GUF0</accession>
<gene>
    <name evidence="1" type="ORF">B0H17DRAFT_1037921</name>
</gene>
<dbReference type="Gene3D" id="3.80.10.10">
    <property type="entry name" value="Ribonuclease Inhibitor"/>
    <property type="match status" value="1"/>
</dbReference>